<evidence type="ECO:0000256" key="3">
    <source>
        <dbReference type="ARBA" id="ARBA00011890"/>
    </source>
</evidence>
<name>A0AA35S0J4_GEOBA</name>
<evidence type="ECO:0000256" key="1">
    <source>
        <dbReference type="ARBA" id="ARBA00004496"/>
    </source>
</evidence>
<dbReference type="GO" id="GO:0032259">
    <property type="term" value="P:methylation"/>
    <property type="evidence" value="ECO:0007669"/>
    <property type="project" value="UniProtKB-KW"/>
</dbReference>
<evidence type="ECO:0000313" key="9">
    <source>
        <dbReference type="Proteomes" id="UP001174909"/>
    </source>
</evidence>
<dbReference type="PANTHER" id="PTHR11579:SF0">
    <property type="entry name" value="PROTEIN-L-ISOASPARTATE(D-ASPARTATE) O-METHYLTRANSFERASE"/>
    <property type="match status" value="1"/>
</dbReference>
<dbReference type="NCBIfam" id="NF001453">
    <property type="entry name" value="PRK00312.1"/>
    <property type="match status" value="1"/>
</dbReference>
<keyword evidence="4" id="KW-0963">Cytoplasm</keyword>
<dbReference type="InterPro" id="IPR000682">
    <property type="entry name" value="PCMT"/>
</dbReference>
<dbReference type="Pfam" id="PF01135">
    <property type="entry name" value="PCMT"/>
    <property type="match status" value="1"/>
</dbReference>
<proteinExistence type="inferred from homology"/>
<evidence type="ECO:0000256" key="4">
    <source>
        <dbReference type="ARBA" id="ARBA00022490"/>
    </source>
</evidence>
<dbReference type="GO" id="GO:0004719">
    <property type="term" value="F:protein-L-isoaspartate (D-aspartate) O-methyltransferase activity"/>
    <property type="evidence" value="ECO:0007669"/>
    <property type="project" value="UniProtKB-EC"/>
</dbReference>
<keyword evidence="6" id="KW-0808">Transferase</keyword>
<evidence type="ECO:0000256" key="6">
    <source>
        <dbReference type="ARBA" id="ARBA00022679"/>
    </source>
</evidence>
<keyword evidence="5" id="KW-0489">Methyltransferase</keyword>
<dbReference type="NCBIfam" id="TIGR00080">
    <property type="entry name" value="pimt"/>
    <property type="match status" value="1"/>
</dbReference>
<comment type="subcellular location">
    <subcellularLocation>
        <location evidence="1">Cytoplasm</location>
    </subcellularLocation>
</comment>
<dbReference type="GO" id="GO:0005737">
    <property type="term" value="C:cytoplasm"/>
    <property type="evidence" value="ECO:0007669"/>
    <property type="project" value="UniProtKB-SubCell"/>
</dbReference>
<evidence type="ECO:0000256" key="2">
    <source>
        <dbReference type="ARBA" id="ARBA00005369"/>
    </source>
</evidence>
<reference evidence="8" key="1">
    <citation type="submission" date="2023-03" db="EMBL/GenBank/DDBJ databases">
        <authorList>
            <person name="Steffen K."/>
            <person name="Cardenas P."/>
        </authorList>
    </citation>
    <scope>NUCLEOTIDE SEQUENCE</scope>
</reference>
<evidence type="ECO:0000256" key="7">
    <source>
        <dbReference type="ARBA" id="ARBA00022691"/>
    </source>
</evidence>
<organism evidence="8 9">
    <name type="scientific">Geodia barretti</name>
    <name type="common">Barrett's horny sponge</name>
    <dbReference type="NCBI Taxonomy" id="519541"/>
    <lineage>
        <taxon>Eukaryota</taxon>
        <taxon>Metazoa</taxon>
        <taxon>Porifera</taxon>
        <taxon>Demospongiae</taxon>
        <taxon>Heteroscleromorpha</taxon>
        <taxon>Tetractinellida</taxon>
        <taxon>Astrophorina</taxon>
        <taxon>Geodiidae</taxon>
        <taxon>Geodia</taxon>
    </lineage>
</organism>
<dbReference type="Gene3D" id="3.40.50.150">
    <property type="entry name" value="Vaccinia Virus protein VP39"/>
    <property type="match status" value="1"/>
</dbReference>
<comment type="caution">
    <text evidence="8">The sequence shown here is derived from an EMBL/GenBank/DDBJ whole genome shotgun (WGS) entry which is preliminary data.</text>
</comment>
<dbReference type="EC" id="2.1.1.77" evidence="3"/>
<dbReference type="PANTHER" id="PTHR11579">
    <property type="entry name" value="PROTEIN-L-ISOASPARTATE O-METHYLTRANSFERASE"/>
    <property type="match status" value="1"/>
</dbReference>
<dbReference type="AlphaFoldDB" id="A0AA35S0J4"/>
<gene>
    <name evidence="8" type="ORF">GBAR_LOCUS12612</name>
</gene>
<keyword evidence="7" id="KW-0949">S-adenosyl-L-methionine</keyword>
<dbReference type="CDD" id="cd02440">
    <property type="entry name" value="AdoMet_MTases"/>
    <property type="match status" value="1"/>
</dbReference>
<dbReference type="InterPro" id="IPR029063">
    <property type="entry name" value="SAM-dependent_MTases_sf"/>
</dbReference>
<dbReference type="Proteomes" id="UP001174909">
    <property type="component" value="Unassembled WGS sequence"/>
</dbReference>
<protein>
    <recommendedName>
        <fullName evidence="3">protein-L-isoaspartate(D-aspartate) O-methyltransferase</fullName>
        <ecNumber evidence="3">2.1.1.77</ecNumber>
    </recommendedName>
</protein>
<evidence type="ECO:0000256" key="5">
    <source>
        <dbReference type="ARBA" id="ARBA00022603"/>
    </source>
</evidence>
<keyword evidence="9" id="KW-1185">Reference proteome</keyword>
<accession>A0AA35S0J4</accession>
<comment type="similarity">
    <text evidence="2">Belongs to the methyltransferase superfamily. L-isoaspartyl/D-aspartyl protein methyltransferase family.</text>
</comment>
<sequence length="188" mass="20499">MEQVPREQFVPPDAREMAYLNIPLPIGRGQTVSQPYIVARMTELLELRGNERALEVGTGSGYQTAILSLLLPRGHLYTVERDLRLFEATRARLEEQGYHNVTAEMATNALGAADYAPFDAIIVTAACPRLPDSLVAQLAVGGRLVAPVGPRNEQDLIVARRTDEGLSVSVMGKCRFVPLLGPEGFGEN</sequence>
<dbReference type="SUPFAM" id="SSF53335">
    <property type="entry name" value="S-adenosyl-L-methionine-dependent methyltransferases"/>
    <property type="match status" value="1"/>
</dbReference>
<dbReference type="EMBL" id="CASHTH010001874">
    <property type="protein sequence ID" value="CAI8021195.1"/>
    <property type="molecule type" value="Genomic_DNA"/>
</dbReference>
<evidence type="ECO:0000313" key="8">
    <source>
        <dbReference type="EMBL" id="CAI8021195.1"/>
    </source>
</evidence>